<evidence type="ECO:0000313" key="16">
    <source>
        <dbReference type="Proteomes" id="UP001162640"/>
    </source>
</evidence>
<dbReference type="EMBL" id="BLQM01000300">
    <property type="protein sequence ID" value="GMH81452.1"/>
    <property type="molecule type" value="Genomic_DNA"/>
</dbReference>
<proteinExistence type="inferred from homology"/>
<keyword evidence="9" id="KW-0319">Glycerol metabolism</keyword>
<protein>
    <recommendedName>
        <fullName evidence="5">diacylglycerol O-acyltransferase</fullName>
        <ecNumber evidence="5">2.3.1.20</ecNumber>
    </recommendedName>
</protein>
<evidence type="ECO:0000256" key="13">
    <source>
        <dbReference type="ARBA" id="ARBA00023136"/>
    </source>
</evidence>
<keyword evidence="12" id="KW-0443">Lipid metabolism</keyword>
<evidence type="ECO:0000256" key="7">
    <source>
        <dbReference type="ARBA" id="ARBA00022679"/>
    </source>
</evidence>
<keyword evidence="8" id="KW-0812">Transmembrane</keyword>
<keyword evidence="10" id="KW-0256">Endoplasmic reticulum</keyword>
<evidence type="ECO:0000256" key="2">
    <source>
        <dbReference type="ARBA" id="ARBA00004771"/>
    </source>
</evidence>
<organism evidence="15 16">
    <name type="scientific">Triparma laevis f. inornata</name>
    <dbReference type="NCBI Taxonomy" id="1714386"/>
    <lineage>
        <taxon>Eukaryota</taxon>
        <taxon>Sar</taxon>
        <taxon>Stramenopiles</taxon>
        <taxon>Ochrophyta</taxon>
        <taxon>Bolidophyceae</taxon>
        <taxon>Parmales</taxon>
        <taxon>Triparmaceae</taxon>
        <taxon>Triparma</taxon>
    </lineage>
</organism>
<evidence type="ECO:0000256" key="9">
    <source>
        <dbReference type="ARBA" id="ARBA00022798"/>
    </source>
</evidence>
<reference evidence="16" key="1">
    <citation type="journal article" date="2023" name="Commun. Biol.">
        <title>Genome analysis of Parmales, the sister group of diatoms, reveals the evolutionary specialization of diatoms from phago-mixotrophs to photoautotrophs.</title>
        <authorList>
            <person name="Ban H."/>
            <person name="Sato S."/>
            <person name="Yoshikawa S."/>
            <person name="Yamada K."/>
            <person name="Nakamura Y."/>
            <person name="Ichinomiya M."/>
            <person name="Sato N."/>
            <person name="Blanc-Mathieu R."/>
            <person name="Endo H."/>
            <person name="Kuwata A."/>
            <person name="Ogata H."/>
        </authorList>
    </citation>
    <scope>NUCLEOTIDE SEQUENCE [LARGE SCALE GENOMIC DNA]</scope>
</reference>
<name>A0A9W7EK10_9STRA</name>
<evidence type="ECO:0000256" key="6">
    <source>
        <dbReference type="ARBA" id="ARBA00022516"/>
    </source>
</evidence>
<evidence type="ECO:0000256" key="12">
    <source>
        <dbReference type="ARBA" id="ARBA00023098"/>
    </source>
</evidence>
<evidence type="ECO:0000256" key="3">
    <source>
        <dbReference type="ARBA" id="ARBA00005189"/>
    </source>
</evidence>
<dbReference type="GO" id="GO:0006071">
    <property type="term" value="P:glycerol metabolic process"/>
    <property type="evidence" value="ECO:0007669"/>
    <property type="project" value="UniProtKB-KW"/>
</dbReference>
<evidence type="ECO:0000313" key="15">
    <source>
        <dbReference type="EMBL" id="GMH81452.1"/>
    </source>
</evidence>
<evidence type="ECO:0000256" key="8">
    <source>
        <dbReference type="ARBA" id="ARBA00022692"/>
    </source>
</evidence>
<dbReference type="InterPro" id="IPR007130">
    <property type="entry name" value="DAGAT"/>
</dbReference>
<dbReference type="PANTHER" id="PTHR12317">
    <property type="entry name" value="DIACYLGLYCEROL O-ACYLTRANSFERASE"/>
    <property type="match status" value="1"/>
</dbReference>
<keyword evidence="11" id="KW-1133">Transmembrane helix</keyword>
<comment type="similarity">
    <text evidence="4">Belongs to the diacylglycerol acyltransferase family.</text>
</comment>
<dbReference type="Proteomes" id="UP001162640">
    <property type="component" value="Unassembled WGS sequence"/>
</dbReference>
<evidence type="ECO:0000256" key="14">
    <source>
        <dbReference type="ARBA" id="ARBA00023315"/>
    </source>
</evidence>
<dbReference type="GO" id="GO:0005789">
    <property type="term" value="C:endoplasmic reticulum membrane"/>
    <property type="evidence" value="ECO:0007669"/>
    <property type="project" value="UniProtKB-SubCell"/>
</dbReference>
<comment type="pathway">
    <text evidence="2">Glycerolipid metabolism; triacylglycerol biosynthesis.</text>
</comment>
<comment type="subcellular location">
    <subcellularLocation>
        <location evidence="1">Endoplasmic reticulum membrane</location>
        <topology evidence="1">Multi-pass membrane protein</topology>
    </subcellularLocation>
</comment>
<evidence type="ECO:0000256" key="11">
    <source>
        <dbReference type="ARBA" id="ARBA00022989"/>
    </source>
</evidence>
<dbReference type="PANTHER" id="PTHR12317:SF0">
    <property type="entry name" value="ACYLTRANSFERASE"/>
    <property type="match status" value="1"/>
</dbReference>
<comment type="pathway">
    <text evidence="3">Lipid metabolism.</text>
</comment>
<comment type="caution">
    <text evidence="15">The sequence shown here is derived from an EMBL/GenBank/DDBJ whole genome shotgun (WGS) entry which is preliminary data.</text>
</comment>
<gene>
    <name evidence="15" type="ORF">TL16_g08934</name>
</gene>
<dbReference type="CDD" id="cd07987">
    <property type="entry name" value="LPLAT_MGAT-like"/>
    <property type="match status" value="1"/>
</dbReference>
<keyword evidence="13" id="KW-0472">Membrane</keyword>
<keyword evidence="6" id="KW-0444">Lipid biosynthesis</keyword>
<dbReference type="AlphaFoldDB" id="A0A9W7EK10"/>
<dbReference type="GO" id="GO:0019432">
    <property type="term" value="P:triglyceride biosynthetic process"/>
    <property type="evidence" value="ECO:0007669"/>
    <property type="project" value="TreeGrafter"/>
</dbReference>
<dbReference type="Pfam" id="PF03982">
    <property type="entry name" value="DAGAT"/>
    <property type="match status" value="1"/>
</dbReference>
<sequence>MLFPPKPFQALCAAYASWYLWDFTSPFRGGWKVSWFRRLKWYQYCASYNSFKCIKEDLPALKAASSSGPLMFGCHPHGVMCASVFHTFGFDHSESIQSCLPNVTFRVMTIKATFFVPLWREFTQCLGFIDASRSSASEAFKKGHSVAIVPGGAAEALLGEHNSPALILNKRKGFCKLAIQSEIEGLVPCFSFGENEMFDHISTKSPIVNIPRKIMKNVAGVTMPLLYNIVPKRRPLRMVVGKPILLKDLEKTTEDEKIVELHTLYVEELKALYNRHKDDMGYGELNIVQ</sequence>
<evidence type="ECO:0000256" key="10">
    <source>
        <dbReference type="ARBA" id="ARBA00022824"/>
    </source>
</evidence>
<evidence type="ECO:0000256" key="5">
    <source>
        <dbReference type="ARBA" id="ARBA00013244"/>
    </source>
</evidence>
<dbReference type="GO" id="GO:0004144">
    <property type="term" value="F:diacylglycerol O-acyltransferase activity"/>
    <property type="evidence" value="ECO:0007669"/>
    <property type="project" value="UniProtKB-EC"/>
</dbReference>
<evidence type="ECO:0000256" key="1">
    <source>
        <dbReference type="ARBA" id="ARBA00004477"/>
    </source>
</evidence>
<keyword evidence="14" id="KW-0012">Acyltransferase</keyword>
<dbReference type="EC" id="2.3.1.20" evidence="5"/>
<keyword evidence="7" id="KW-0808">Transferase</keyword>
<evidence type="ECO:0000256" key="4">
    <source>
        <dbReference type="ARBA" id="ARBA00005420"/>
    </source>
</evidence>
<accession>A0A9W7EK10</accession>